<dbReference type="InterPro" id="IPR011992">
    <property type="entry name" value="EF-hand-dom_pair"/>
</dbReference>
<evidence type="ECO:0000256" key="1">
    <source>
        <dbReference type="ARBA" id="ARBA00022837"/>
    </source>
</evidence>
<accession>A0A2G9V0H2</accession>
<gene>
    <name evidence="3" type="ORF">TELCIR_01956</name>
</gene>
<dbReference type="GO" id="GO:0005509">
    <property type="term" value="F:calcium ion binding"/>
    <property type="evidence" value="ECO:0007669"/>
    <property type="project" value="InterPro"/>
</dbReference>
<evidence type="ECO:0000259" key="2">
    <source>
        <dbReference type="PROSITE" id="PS50222"/>
    </source>
</evidence>
<dbReference type="InterPro" id="IPR018247">
    <property type="entry name" value="EF_Hand_1_Ca_BS"/>
</dbReference>
<dbReference type="InterPro" id="IPR002048">
    <property type="entry name" value="EF_hand_dom"/>
</dbReference>
<proteinExistence type="predicted"/>
<keyword evidence="4" id="KW-1185">Reference proteome</keyword>
<keyword evidence="1" id="KW-0106">Calcium</keyword>
<dbReference type="PROSITE" id="PS00018">
    <property type="entry name" value="EF_HAND_1"/>
    <property type="match status" value="1"/>
</dbReference>
<feature type="domain" description="EF-hand" evidence="2">
    <location>
        <begin position="14"/>
        <end position="49"/>
    </location>
</feature>
<evidence type="ECO:0000313" key="4">
    <source>
        <dbReference type="Proteomes" id="UP000230423"/>
    </source>
</evidence>
<dbReference type="OrthoDB" id="9974725at2759"/>
<dbReference type="PROSITE" id="PS50222">
    <property type="entry name" value="EF_HAND_2"/>
    <property type="match status" value="1"/>
</dbReference>
<protein>
    <recommendedName>
        <fullName evidence="2">EF-hand domain-containing protein</fullName>
    </recommendedName>
</protein>
<sequence length="101" mass="11530">MWADSLKDEKEPAWQKAYLDYMFRLFDASGDQLVDLAEYIEVLGYFAIPRDDAIACFDKFALSPAGCLINAIDYEMFVNLWKQYFHSTNINDVGNSLLGTA</sequence>
<reference evidence="3 4" key="1">
    <citation type="submission" date="2015-09" db="EMBL/GenBank/DDBJ databases">
        <title>Draft genome of the parasitic nematode Teladorsagia circumcincta isolate WARC Sus (inbred).</title>
        <authorList>
            <person name="Mitreva M."/>
        </authorList>
    </citation>
    <scope>NUCLEOTIDE SEQUENCE [LARGE SCALE GENOMIC DNA]</scope>
    <source>
        <strain evidence="3 4">S</strain>
    </source>
</reference>
<dbReference type="EMBL" id="KZ345089">
    <property type="protein sequence ID" value="PIO75973.1"/>
    <property type="molecule type" value="Genomic_DNA"/>
</dbReference>
<dbReference type="Proteomes" id="UP000230423">
    <property type="component" value="Unassembled WGS sequence"/>
</dbReference>
<evidence type="ECO:0000313" key="3">
    <source>
        <dbReference type="EMBL" id="PIO75973.1"/>
    </source>
</evidence>
<dbReference type="AlphaFoldDB" id="A0A2G9V0H2"/>
<organism evidence="3 4">
    <name type="scientific">Teladorsagia circumcincta</name>
    <name type="common">Brown stomach worm</name>
    <name type="synonym">Ostertagia circumcincta</name>
    <dbReference type="NCBI Taxonomy" id="45464"/>
    <lineage>
        <taxon>Eukaryota</taxon>
        <taxon>Metazoa</taxon>
        <taxon>Ecdysozoa</taxon>
        <taxon>Nematoda</taxon>
        <taxon>Chromadorea</taxon>
        <taxon>Rhabditida</taxon>
        <taxon>Rhabditina</taxon>
        <taxon>Rhabditomorpha</taxon>
        <taxon>Strongyloidea</taxon>
        <taxon>Trichostrongylidae</taxon>
        <taxon>Teladorsagia</taxon>
    </lineage>
</organism>
<dbReference type="Gene3D" id="1.10.238.10">
    <property type="entry name" value="EF-hand"/>
    <property type="match status" value="1"/>
</dbReference>
<dbReference type="SUPFAM" id="SSF47473">
    <property type="entry name" value="EF-hand"/>
    <property type="match status" value="1"/>
</dbReference>
<name>A0A2G9V0H2_TELCI</name>